<feature type="compositionally biased region" description="Basic and acidic residues" evidence="2">
    <location>
        <begin position="14"/>
        <end position="24"/>
    </location>
</feature>
<dbReference type="AlphaFoldDB" id="A0A8H7Q1E4"/>
<feature type="region of interest" description="Disordered" evidence="2">
    <location>
        <begin position="1"/>
        <end position="24"/>
    </location>
</feature>
<keyword evidence="5" id="KW-1185">Reference proteome</keyword>
<evidence type="ECO:0000256" key="1">
    <source>
        <dbReference type="PROSITE-ProRule" id="PRU00042"/>
    </source>
</evidence>
<keyword evidence="1" id="KW-0862">Zinc</keyword>
<dbReference type="GO" id="GO:0008270">
    <property type="term" value="F:zinc ion binding"/>
    <property type="evidence" value="ECO:0007669"/>
    <property type="project" value="UniProtKB-KW"/>
</dbReference>
<keyword evidence="1" id="KW-0479">Metal-binding</keyword>
<proteinExistence type="predicted"/>
<gene>
    <name evidence="4" type="ORF">INT44_009347</name>
</gene>
<dbReference type="Proteomes" id="UP000612746">
    <property type="component" value="Unassembled WGS sequence"/>
</dbReference>
<evidence type="ECO:0000313" key="5">
    <source>
        <dbReference type="Proteomes" id="UP000612746"/>
    </source>
</evidence>
<evidence type="ECO:0000313" key="4">
    <source>
        <dbReference type="EMBL" id="KAG2184332.1"/>
    </source>
</evidence>
<dbReference type="PROSITE" id="PS50157">
    <property type="entry name" value="ZINC_FINGER_C2H2_2"/>
    <property type="match status" value="1"/>
</dbReference>
<dbReference type="EMBL" id="JAEPRA010000006">
    <property type="protein sequence ID" value="KAG2184332.1"/>
    <property type="molecule type" value="Genomic_DNA"/>
</dbReference>
<evidence type="ECO:0000259" key="3">
    <source>
        <dbReference type="PROSITE" id="PS50157"/>
    </source>
</evidence>
<organism evidence="4 5">
    <name type="scientific">Umbelopsis vinacea</name>
    <dbReference type="NCBI Taxonomy" id="44442"/>
    <lineage>
        <taxon>Eukaryota</taxon>
        <taxon>Fungi</taxon>
        <taxon>Fungi incertae sedis</taxon>
        <taxon>Mucoromycota</taxon>
        <taxon>Mucoromycotina</taxon>
        <taxon>Umbelopsidomycetes</taxon>
        <taxon>Umbelopsidales</taxon>
        <taxon>Umbelopsidaceae</taxon>
        <taxon>Umbelopsis</taxon>
    </lineage>
</organism>
<comment type="caution">
    <text evidence="4">The sequence shown here is derived from an EMBL/GenBank/DDBJ whole genome shotgun (WGS) entry which is preliminary data.</text>
</comment>
<dbReference type="OrthoDB" id="2269854at2759"/>
<keyword evidence="1" id="KW-0863">Zinc-finger</keyword>
<sequence length="597" mass="68260">MKHLLLDEVDEESDHSGVSHEESNIHVTSEQLEMHTSVWSKTINGSCLLGSAWKTSCTSLHGSTPKKRDQRLKASSMSNLTSGVVDYLALFDGVGVNFDEMSGMVVIFFKLEYLWQLTNISARLARKTKNSTTHSTEKHTPINFYHDGIRRTIDMMIAEFEAGSLKVQHHGNWYMVRVWSLIDRIYADVEGLEVVRGESSSIATTSRKNQGRVISSMIKMKRKAMGRGGDLILRKGSAEYGCAEAGAKDEGLWGTKRILEKDLKPAKVLKDMINQLSELVSNTESSVRELYTVGYILSGLSMELMVMDSPKGYNCRITRSKQYEYPSNTNFPAQWHKYGIHLHYFILAIYIVNRWFLQLPIRREMDTVEKHGVSDAEFKSSSNKNCWVVLRNPESFVWSNSNMLYLCEYAYFLKVFSRKSNLKRHLRTVHHIEGTFLATKRRQNRVKAGDVWQYDIEAPGGWKVENTASDGLQEEDTAPSDWQDENIASDDYKTKTLHQVAGKTKILLQLAIHKHISVPLDDFFEFEYDEADHKNVSVFPIYYHVLDLTGQHNLPVEALGDLYGEAKKQMYARLDYKRYVVGTVDEKLLIGKVLDEC</sequence>
<reference evidence="4" key="1">
    <citation type="submission" date="2020-12" db="EMBL/GenBank/DDBJ databases">
        <title>Metabolic potential, ecology and presence of endohyphal bacteria is reflected in genomic diversity of Mucoromycotina.</title>
        <authorList>
            <person name="Muszewska A."/>
            <person name="Okrasinska A."/>
            <person name="Steczkiewicz K."/>
            <person name="Drgas O."/>
            <person name="Orlowska M."/>
            <person name="Perlinska-Lenart U."/>
            <person name="Aleksandrzak-Piekarczyk T."/>
            <person name="Szatraj K."/>
            <person name="Zielenkiewicz U."/>
            <person name="Pilsyk S."/>
            <person name="Malc E."/>
            <person name="Mieczkowski P."/>
            <person name="Kruszewska J.S."/>
            <person name="Biernat P."/>
            <person name="Pawlowska J."/>
        </authorList>
    </citation>
    <scope>NUCLEOTIDE SEQUENCE</scope>
    <source>
        <strain evidence="4">WA0000051536</strain>
    </source>
</reference>
<evidence type="ECO:0000256" key="2">
    <source>
        <dbReference type="SAM" id="MobiDB-lite"/>
    </source>
</evidence>
<name>A0A8H7Q1E4_9FUNG</name>
<dbReference type="InterPro" id="IPR013087">
    <property type="entry name" value="Znf_C2H2_type"/>
</dbReference>
<accession>A0A8H7Q1E4</accession>
<protein>
    <recommendedName>
        <fullName evidence="3">C2H2-type domain-containing protein</fullName>
    </recommendedName>
</protein>
<dbReference type="Gene3D" id="3.30.160.60">
    <property type="entry name" value="Classic Zinc Finger"/>
    <property type="match status" value="1"/>
</dbReference>
<feature type="domain" description="C2H2-type" evidence="3">
    <location>
        <begin position="405"/>
        <end position="435"/>
    </location>
</feature>